<dbReference type="Proteomes" id="UP000254912">
    <property type="component" value="Unassembled WGS sequence"/>
</dbReference>
<organism evidence="1 2">
    <name type="scientific">Weissella soli</name>
    <dbReference type="NCBI Taxonomy" id="155866"/>
    <lineage>
        <taxon>Bacteria</taxon>
        <taxon>Bacillati</taxon>
        <taxon>Bacillota</taxon>
        <taxon>Bacilli</taxon>
        <taxon>Lactobacillales</taxon>
        <taxon>Lactobacillaceae</taxon>
        <taxon>Weissella</taxon>
    </lineage>
</organism>
<keyword evidence="2" id="KW-1185">Reference proteome</keyword>
<sequence length="257" mass="29603">MEQQTQAVPTPQITRESRGRQLTAIPWFSAMLSVAAQVAIWWIYPSIYSKQLSAGQWQNNPQLLTYSVFLALTIFCVLHRQFKGLINYIFLLIPFILLYTMYQEMTGQQIVLLALLPAALVLIHFRWLNLQNILGLILFSGLSTLSLPVVIFYQQNTYLTTPFLLSLLPLLLSYLFFMTSLFIPRGANKRLTALAFGIMLLLNILTLPWSIWTLAAVLILFFTWLILINLNLRPRFRMATFSILQAITVLIIFLQQK</sequence>
<gene>
    <name evidence="1" type="ORF">DFP99_1484</name>
</gene>
<comment type="caution">
    <text evidence="1">The sequence shown here is derived from an EMBL/GenBank/DDBJ whole genome shotgun (WGS) entry which is preliminary data.</text>
</comment>
<dbReference type="EMBL" id="QRAS01000004">
    <property type="protein sequence ID" value="RDL01578.1"/>
    <property type="molecule type" value="Genomic_DNA"/>
</dbReference>
<evidence type="ECO:0000313" key="1">
    <source>
        <dbReference type="EMBL" id="RDL01578.1"/>
    </source>
</evidence>
<proteinExistence type="predicted"/>
<dbReference type="GeneID" id="94545539"/>
<evidence type="ECO:0000313" key="2">
    <source>
        <dbReference type="Proteomes" id="UP000254912"/>
    </source>
</evidence>
<protein>
    <submittedName>
        <fullName evidence="1">Uncharacterized protein</fullName>
    </submittedName>
</protein>
<name>A0A288Q7W2_9LACO</name>
<reference evidence="1 2" key="1">
    <citation type="submission" date="2018-07" db="EMBL/GenBank/DDBJ databases">
        <title>Genomic Encyclopedia of Type Strains, Phase III (KMG-III): the genomes of soil and plant-associated and newly described type strains.</title>
        <authorList>
            <person name="Whitman W."/>
        </authorList>
    </citation>
    <scope>NUCLEOTIDE SEQUENCE [LARGE SCALE GENOMIC DNA]</scope>
    <source>
        <strain evidence="1 2">CECT 7031</strain>
    </source>
</reference>
<dbReference type="AlphaFoldDB" id="A0A288Q7W2"/>
<accession>A0A288Q7W2</accession>
<dbReference type="KEGG" id="wso:WSWS_00329"/>
<dbReference type="RefSeq" id="WP_070229628.1">
    <property type="nucleotide sequence ID" value="NZ_BJYO01000006.1"/>
</dbReference>